<evidence type="ECO:0000313" key="2">
    <source>
        <dbReference type="Proteomes" id="UP000499080"/>
    </source>
</evidence>
<accession>A0A4Y2U229</accession>
<reference evidence="1 2" key="1">
    <citation type="journal article" date="2019" name="Sci. Rep.">
        <title>Orb-weaving spider Araneus ventricosus genome elucidates the spidroin gene catalogue.</title>
        <authorList>
            <person name="Kono N."/>
            <person name="Nakamura H."/>
            <person name="Ohtoshi R."/>
            <person name="Moran D.A.P."/>
            <person name="Shinohara A."/>
            <person name="Yoshida Y."/>
            <person name="Fujiwara M."/>
            <person name="Mori M."/>
            <person name="Tomita M."/>
            <person name="Arakawa K."/>
        </authorList>
    </citation>
    <scope>NUCLEOTIDE SEQUENCE [LARGE SCALE GENOMIC DNA]</scope>
</reference>
<name>A0A4Y2U229_ARAVE</name>
<keyword evidence="2" id="KW-1185">Reference proteome</keyword>
<proteinExistence type="predicted"/>
<dbReference type="AlphaFoldDB" id="A0A4Y2U229"/>
<sequence>MGLAYAECPLDVRESLAAQYLVDAIRDEDPQHSTSQVSQKGVLVVATLVVLKREDLPVRVLNLKNKPKIVDKGTVIATREPMVDIVARPQEFFEAQHLL</sequence>
<organism evidence="1 2">
    <name type="scientific">Araneus ventricosus</name>
    <name type="common">Orbweaver spider</name>
    <name type="synonym">Epeira ventricosa</name>
    <dbReference type="NCBI Taxonomy" id="182803"/>
    <lineage>
        <taxon>Eukaryota</taxon>
        <taxon>Metazoa</taxon>
        <taxon>Ecdysozoa</taxon>
        <taxon>Arthropoda</taxon>
        <taxon>Chelicerata</taxon>
        <taxon>Arachnida</taxon>
        <taxon>Araneae</taxon>
        <taxon>Araneomorphae</taxon>
        <taxon>Entelegynae</taxon>
        <taxon>Araneoidea</taxon>
        <taxon>Araneidae</taxon>
        <taxon>Araneus</taxon>
    </lineage>
</organism>
<dbReference type="Proteomes" id="UP000499080">
    <property type="component" value="Unassembled WGS sequence"/>
</dbReference>
<protein>
    <submittedName>
        <fullName evidence="1">Uncharacterized protein</fullName>
    </submittedName>
</protein>
<dbReference type="EMBL" id="BGPR01032251">
    <property type="protein sequence ID" value="GBO05720.1"/>
    <property type="molecule type" value="Genomic_DNA"/>
</dbReference>
<evidence type="ECO:0000313" key="1">
    <source>
        <dbReference type="EMBL" id="GBO05720.1"/>
    </source>
</evidence>
<gene>
    <name evidence="1" type="ORF">AVEN_172029_1</name>
</gene>
<comment type="caution">
    <text evidence="1">The sequence shown here is derived from an EMBL/GenBank/DDBJ whole genome shotgun (WGS) entry which is preliminary data.</text>
</comment>